<feature type="region of interest" description="Disordered" evidence="1">
    <location>
        <begin position="799"/>
        <end position="837"/>
    </location>
</feature>
<keyword evidence="2" id="KW-0812">Transmembrane</keyword>
<feature type="transmembrane region" description="Helical" evidence="2">
    <location>
        <begin position="367"/>
        <end position="388"/>
    </location>
</feature>
<sequence>MKTGVVQWILSYLKPPRPASDADFLRWEQELFDSGRWQPRALLRRCRGWVTATRRRKWLAGLFAAVMLLLVLPMGLGAVATAQTTATTPSSVSSVNSALSWTGVTDTSGVPLTSYVFASAGDSIFHPKNTAMAFMLGLEYAGWMVIVITAIWLIGYALSFKWLNLFGTALVDVSEKFSSQLATTIVLVTCATIGAFIVAYFVVRGFHAKATAQIATMLLVGVIGPLYLAHPMSDAMSSNGLLAQGRDLGISVAAGLNGTDTTDPARLVATMQTDLADNFARHPLQVWNFGHEIDTEPGCAQAWTSAVATGNEGTVKSAMQSCGDGSAYNAANNPSVGQIGAGILLLFAGAILLLFGAYLAIKVIKSALGVIWAGFQSIIGFAGSGFIYGPPQIFLVRSVVDGFIAAGEMAMYVIFTGIYVLFMGDLFSVAGGQVMSVFVIGAIVEIVAIVQLRHVGASMQRARQWTTNRLGLAIQGAGGGGGGGGGGGAGFGTGGAGSMTAMGALGNISALNGNPLVAWAALGTPNPISPLSRVNKKMTQLNKRMLLDDRFKDPKGVGLQGMMQAVQLGAAAKRGARAYGGINTFLGGGAAFNEMKTMGGGLSDFAGALMAAGFKDDRIIYHLQRSFGKVEQNAANYILSDQLLANAVAAMQRAQSSAVRFVDGDPNQSPFEVAADYAALESAVFMYRGALRNGITLDGGAASGPERDFADLYMRNPDMALWKELNKLAEGDELAMGTGNLAGIDSIGAQRLKTWIGSAHSERVSDAMQRVIGDPENYDRMRELRTELSYAQRTDSFASGVSLTEKNTLHPPDQRKMGAPTNWGRMSGVTRHLQRRA</sequence>
<evidence type="ECO:0000256" key="2">
    <source>
        <dbReference type="SAM" id="Phobius"/>
    </source>
</evidence>
<organism evidence="3 4">
    <name type="scientific">Nocardia albiluteola</name>
    <dbReference type="NCBI Taxonomy" id="2842303"/>
    <lineage>
        <taxon>Bacteria</taxon>
        <taxon>Bacillati</taxon>
        <taxon>Actinomycetota</taxon>
        <taxon>Actinomycetes</taxon>
        <taxon>Mycobacteriales</taxon>
        <taxon>Nocardiaceae</taxon>
        <taxon>Nocardia</taxon>
    </lineage>
</organism>
<keyword evidence="2" id="KW-1133">Transmembrane helix</keyword>
<proteinExistence type="predicted"/>
<evidence type="ECO:0000313" key="3">
    <source>
        <dbReference type="EMBL" id="MBU3066802.1"/>
    </source>
</evidence>
<feature type="transmembrane region" description="Helical" evidence="2">
    <location>
        <begin position="400"/>
        <end position="422"/>
    </location>
</feature>
<feature type="transmembrane region" description="Helical" evidence="2">
    <location>
        <begin position="181"/>
        <end position="203"/>
    </location>
</feature>
<dbReference type="Proteomes" id="UP000733379">
    <property type="component" value="Unassembled WGS sequence"/>
</dbReference>
<dbReference type="EMBL" id="JAHKNI010000016">
    <property type="protein sequence ID" value="MBU3066802.1"/>
    <property type="molecule type" value="Genomic_DNA"/>
</dbReference>
<evidence type="ECO:0000313" key="4">
    <source>
        <dbReference type="Proteomes" id="UP000733379"/>
    </source>
</evidence>
<evidence type="ECO:0000256" key="1">
    <source>
        <dbReference type="SAM" id="MobiDB-lite"/>
    </source>
</evidence>
<feature type="transmembrane region" description="Helical" evidence="2">
    <location>
        <begin position="58"/>
        <end position="80"/>
    </location>
</feature>
<keyword evidence="2" id="KW-0472">Membrane</keyword>
<feature type="transmembrane region" description="Helical" evidence="2">
    <location>
        <begin position="140"/>
        <end position="160"/>
    </location>
</feature>
<feature type="transmembrane region" description="Helical" evidence="2">
    <location>
        <begin position="339"/>
        <end position="361"/>
    </location>
</feature>
<feature type="transmembrane region" description="Helical" evidence="2">
    <location>
        <begin position="434"/>
        <end position="452"/>
    </location>
</feature>
<accession>A0ABS6B933</accession>
<name>A0ABS6B933_9NOCA</name>
<comment type="caution">
    <text evidence="3">The sequence shown here is derived from an EMBL/GenBank/DDBJ whole genome shotgun (WGS) entry which is preliminary data.</text>
</comment>
<keyword evidence="4" id="KW-1185">Reference proteome</keyword>
<feature type="transmembrane region" description="Helical" evidence="2">
    <location>
        <begin position="209"/>
        <end position="229"/>
    </location>
</feature>
<dbReference type="RefSeq" id="WP_215922866.1">
    <property type="nucleotide sequence ID" value="NZ_JAHKNI010000016.1"/>
</dbReference>
<protein>
    <submittedName>
        <fullName evidence="3">Uncharacterized protein</fullName>
    </submittedName>
</protein>
<reference evidence="3 4" key="1">
    <citation type="submission" date="2021-06" db="EMBL/GenBank/DDBJ databases">
        <title>Actinomycetes sequencing.</title>
        <authorList>
            <person name="Shan Q."/>
        </authorList>
    </citation>
    <scope>NUCLEOTIDE SEQUENCE [LARGE SCALE GENOMIC DNA]</scope>
    <source>
        <strain evidence="3 4">NEAU-G5</strain>
    </source>
</reference>
<gene>
    <name evidence="3" type="ORF">KO481_35450</name>
</gene>